<comment type="caution">
    <text evidence="1">The sequence shown here is derived from an EMBL/GenBank/DDBJ whole genome shotgun (WGS) entry which is preliminary data.</text>
</comment>
<gene>
    <name evidence="1" type="ORF">TPSD3_08550</name>
</gene>
<sequence>MDKSENTINAWDTGKLGEDEAFAKVATDVDEVALNYALNLHPISIRLQKNLVEDLKKIAQSEGIGYQPLIRQILTRFVKAKQEETAQQTLLRSVSL</sequence>
<dbReference type="InterPro" id="IPR022148">
    <property type="entry name" value="CopG_antitoxin"/>
</dbReference>
<reference evidence="1 2" key="1">
    <citation type="submission" date="2016-12" db="EMBL/GenBank/DDBJ databases">
        <title>Thioflexothrix psekupsii D3 genome sequencing and assembly.</title>
        <authorList>
            <person name="Fomenkov A."/>
            <person name="Vincze T."/>
            <person name="Grabovich M."/>
            <person name="Anton B.P."/>
            <person name="Dubinina G."/>
            <person name="Orlova M."/>
            <person name="Belousova E."/>
            <person name="Roberts R.J."/>
        </authorList>
    </citation>
    <scope>NUCLEOTIDE SEQUENCE [LARGE SCALE GENOMIC DNA]</scope>
    <source>
        <strain evidence="1">D3</strain>
    </source>
</reference>
<dbReference type="EMBL" id="MSLT01000012">
    <property type="protein sequence ID" value="OUD14357.1"/>
    <property type="molecule type" value="Genomic_DNA"/>
</dbReference>
<evidence type="ECO:0000313" key="1">
    <source>
        <dbReference type="EMBL" id="OUD14357.1"/>
    </source>
</evidence>
<dbReference type="Proteomes" id="UP000194798">
    <property type="component" value="Unassembled WGS sequence"/>
</dbReference>
<dbReference type="Pfam" id="PF12441">
    <property type="entry name" value="CopG_antitoxin"/>
    <property type="match status" value="1"/>
</dbReference>
<proteinExistence type="predicted"/>
<dbReference type="OrthoDB" id="5684171at2"/>
<name>A0A251X9E9_9GAMM</name>
<protein>
    <submittedName>
        <fullName evidence="1">Uncharacterized protein</fullName>
    </submittedName>
</protein>
<organism evidence="1 2">
    <name type="scientific">Thioflexithrix psekupsensis</name>
    <dbReference type="NCBI Taxonomy" id="1570016"/>
    <lineage>
        <taxon>Bacteria</taxon>
        <taxon>Pseudomonadati</taxon>
        <taxon>Pseudomonadota</taxon>
        <taxon>Gammaproteobacteria</taxon>
        <taxon>Thiotrichales</taxon>
        <taxon>Thioflexithrix</taxon>
    </lineage>
</organism>
<dbReference type="AlphaFoldDB" id="A0A251X9E9"/>
<accession>A0A251X9E9</accession>
<dbReference type="RefSeq" id="WP_086488136.1">
    <property type="nucleotide sequence ID" value="NZ_MSLT01000012.1"/>
</dbReference>
<keyword evidence="2" id="KW-1185">Reference proteome</keyword>
<evidence type="ECO:0000313" key="2">
    <source>
        <dbReference type="Proteomes" id="UP000194798"/>
    </source>
</evidence>